<dbReference type="AlphaFoldDB" id="A0A075FXJ6"/>
<dbReference type="EMBL" id="KF900416">
    <property type="protein sequence ID" value="AIE94196.1"/>
    <property type="molecule type" value="Genomic_DNA"/>
</dbReference>
<feature type="region of interest" description="Disordered" evidence="1">
    <location>
        <begin position="63"/>
        <end position="88"/>
    </location>
</feature>
<proteinExistence type="predicted"/>
<reference evidence="2" key="1">
    <citation type="journal article" date="2014" name="Genome Biol. Evol.">
        <title>Pangenome evidence for extensive interdomain horizontal transfer affecting lineage core and shell genes in uncultured planktonic thaumarchaeota and euryarchaeota.</title>
        <authorList>
            <person name="Deschamps P."/>
            <person name="Zivanovic Y."/>
            <person name="Moreira D."/>
            <person name="Rodriguez-Valera F."/>
            <person name="Lopez-Garcia P."/>
        </authorList>
    </citation>
    <scope>NUCLEOTIDE SEQUENCE</scope>
</reference>
<name>A0A075FXJ6_9EURY</name>
<sequence length="123" mass="13952">MDEASFKRFTFTFTFTFLSVPVLDMLTEQHQAMNRSLNPNSQRIYRKRADPVRVVSFAALNKTAASRRRPQPEALVNSSNGRADDGLWQPMPRRAIEVSVSPSSWSGLHSRVMASRQIPMEAI</sequence>
<protein>
    <submittedName>
        <fullName evidence="2">Uncharacterized protein</fullName>
    </submittedName>
</protein>
<accession>A0A075FXJ6</accession>
<evidence type="ECO:0000313" key="2">
    <source>
        <dbReference type="EMBL" id="AIE94196.1"/>
    </source>
</evidence>
<organism evidence="2">
    <name type="scientific">uncultured marine group II/III euryarchaeote AD1000_44_A09</name>
    <dbReference type="NCBI Taxonomy" id="1457774"/>
    <lineage>
        <taxon>Archaea</taxon>
        <taxon>Methanobacteriati</taxon>
        <taxon>Methanobacteriota</taxon>
        <taxon>environmental samples</taxon>
    </lineage>
</organism>
<evidence type="ECO:0000256" key="1">
    <source>
        <dbReference type="SAM" id="MobiDB-lite"/>
    </source>
</evidence>